<organism evidence="1">
    <name type="scientific">marine sediment metagenome</name>
    <dbReference type="NCBI Taxonomy" id="412755"/>
    <lineage>
        <taxon>unclassified sequences</taxon>
        <taxon>metagenomes</taxon>
        <taxon>ecological metagenomes</taxon>
    </lineage>
</organism>
<name>X0TIJ9_9ZZZZ</name>
<dbReference type="AlphaFoldDB" id="X0TIJ9"/>
<proteinExistence type="predicted"/>
<dbReference type="Gene3D" id="2.40.10.10">
    <property type="entry name" value="Trypsin-like serine proteases"/>
    <property type="match status" value="1"/>
</dbReference>
<evidence type="ECO:0008006" key="2">
    <source>
        <dbReference type="Google" id="ProtNLM"/>
    </source>
</evidence>
<dbReference type="InterPro" id="IPR009003">
    <property type="entry name" value="Peptidase_S1_PA"/>
</dbReference>
<dbReference type="EMBL" id="BARS01018311">
    <property type="protein sequence ID" value="GAF93049.1"/>
    <property type="molecule type" value="Genomic_DNA"/>
</dbReference>
<reference evidence="1" key="1">
    <citation type="journal article" date="2014" name="Front. Microbiol.">
        <title>High frequency of phylogenetically diverse reductive dehalogenase-homologous genes in deep subseafloor sedimentary metagenomes.</title>
        <authorList>
            <person name="Kawai M."/>
            <person name="Futagami T."/>
            <person name="Toyoda A."/>
            <person name="Takaki Y."/>
            <person name="Nishi S."/>
            <person name="Hori S."/>
            <person name="Arai W."/>
            <person name="Tsubouchi T."/>
            <person name="Morono Y."/>
            <person name="Uchiyama I."/>
            <person name="Ito T."/>
            <person name="Fujiyama A."/>
            <person name="Inagaki F."/>
            <person name="Takami H."/>
        </authorList>
    </citation>
    <scope>NUCLEOTIDE SEQUENCE</scope>
    <source>
        <strain evidence="1">Expedition CK06-06</strain>
    </source>
</reference>
<sequence length="146" mass="15972">PIGILADDETFNKFEIHPGDELLCLGYPFSAEANKAGFPILRSGKIASFPIVPAKETKSFLFDFEVFKGNSGGPVYFVQSTARAYGGATHIGTIQFIAGLVSEEHIITEEITSLYEKQMKAYPLALAKVIHASFIKETIEMLPSID</sequence>
<evidence type="ECO:0000313" key="1">
    <source>
        <dbReference type="EMBL" id="GAF93049.1"/>
    </source>
</evidence>
<dbReference type="SUPFAM" id="SSF50494">
    <property type="entry name" value="Trypsin-like serine proteases"/>
    <property type="match status" value="1"/>
</dbReference>
<protein>
    <recommendedName>
        <fullName evidence="2">Serine protease</fullName>
    </recommendedName>
</protein>
<comment type="caution">
    <text evidence="1">The sequence shown here is derived from an EMBL/GenBank/DDBJ whole genome shotgun (WGS) entry which is preliminary data.</text>
</comment>
<gene>
    <name evidence="1" type="ORF">S01H1_29809</name>
</gene>
<accession>X0TIJ9</accession>
<dbReference type="InterPro" id="IPR043504">
    <property type="entry name" value="Peptidase_S1_PA_chymotrypsin"/>
</dbReference>
<feature type="non-terminal residue" evidence="1">
    <location>
        <position position="1"/>
    </location>
</feature>